<dbReference type="InterPro" id="IPR005824">
    <property type="entry name" value="KOW"/>
</dbReference>
<comment type="caution">
    <text evidence="2">The sequence shown here is derived from an EMBL/GenBank/DDBJ whole genome shotgun (WGS) entry which is preliminary data.</text>
</comment>
<evidence type="ECO:0000313" key="3">
    <source>
        <dbReference type="Proteomes" id="UP000030011"/>
    </source>
</evidence>
<dbReference type="Proteomes" id="UP000030011">
    <property type="component" value="Unassembled WGS sequence"/>
</dbReference>
<sequence>MKITAGEYLGLSAKILKVDTTKKTVTVELVVLGIKLPIVLPYGSVQLLP</sequence>
<keyword evidence="3" id="KW-1185">Reference proteome</keyword>
<protein>
    <recommendedName>
        <fullName evidence="1">KOW domain-containing protein</fullName>
    </recommendedName>
</protein>
<evidence type="ECO:0000259" key="1">
    <source>
        <dbReference type="Pfam" id="PF00467"/>
    </source>
</evidence>
<name>A0A0A0JM09_9MICO</name>
<accession>A0A0A0JM09</accession>
<dbReference type="InterPro" id="IPR014722">
    <property type="entry name" value="Rib_uL2_dom2"/>
</dbReference>
<proteinExistence type="predicted"/>
<evidence type="ECO:0000313" key="2">
    <source>
        <dbReference type="EMBL" id="KGN36676.1"/>
    </source>
</evidence>
<dbReference type="EMBL" id="AVPK01000009">
    <property type="protein sequence ID" value="KGN36676.1"/>
    <property type="molecule type" value="Genomic_DNA"/>
</dbReference>
<dbReference type="SUPFAM" id="SSF50104">
    <property type="entry name" value="Translation proteins SH3-like domain"/>
    <property type="match status" value="1"/>
</dbReference>
<reference evidence="2 3" key="1">
    <citation type="submission" date="2013-08" db="EMBL/GenBank/DDBJ databases">
        <title>The genome sequence of Knoellia subterranea.</title>
        <authorList>
            <person name="Zhu W."/>
            <person name="Wang G."/>
        </authorList>
    </citation>
    <scope>NUCLEOTIDE SEQUENCE [LARGE SCALE GENOMIC DNA]</scope>
    <source>
        <strain evidence="2 3">KCTC 19937</strain>
    </source>
</reference>
<dbReference type="InterPro" id="IPR008991">
    <property type="entry name" value="Translation_prot_SH3-like_sf"/>
</dbReference>
<dbReference type="AlphaFoldDB" id="A0A0A0JM09"/>
<organism evidence="2 3">
    <name type="scientific">Knoellia subterranea KCTC 19937</name>
    <dbReference type="NCBI Taxonomy" id="1385521"/>
    <lineage>
        <taxon>Bacteria</taxon>
        <taxon>Bacillati</taxon>
        <taxon>Actinomycetota</taxon>
        <taxon>Actinomycetes</taxon>
        <taxon>Micrococcales</taxon>
        <taxon>Intrasporangiaceae</taxon>
        <taxon>Knoellia</taxon>
    </lineage>
</organism>
<dbReference type="STRING" id="1385521.N803_04165"/>
<dbReference type="Pfam" id="PF00467">
    <property type="entry name" value="KOW"/>
    <property type="match status" value="1"/>
</dbReference>
<dbReference type="RefSeq" id="WP_169743102.1">
    <property type="nucleotide sequence ID" value="NZ_AVPK01000009.1"/>
</dbReference>
<dbReference type="Gene3D" id="2.30.30.30">
    <property type="match status" value="1"/>
</dbReference>
<gene>
    <name evidence="2" type="ORF">N803_04165</name>
</gene>
<feature type="domain" description="KOW" evidence="1">
    <location>
        <begin position="2"/>
        <end position="28"/>
    </location>
</feature>